<comment type="pathway">
    <text evidence="2 10">Carbohydrate degradation; glycolysis; pyruvate from D-glyceraldehyde 3-phosphate: step 3/5.</text>
</comment>
<feature type="binding site" evidence="10 12">
    <location>
        <position position="333"/>
    </location>
    <ligand>
        <name>substrate</name>
    </ligand>
</feature>
<evidence type="ECO:0000256" key="6">
    <source>
        <dbReference type="ARBA" id="ARBA00023152"/>
    </source>
</evidence>
<feature type="binding site" evidence="10 13">
    <location>
        <position position="442"/>
    </location>
    <ligand>
        <name>Mn(2+)</name>
        <dbReference type="ChEBI" id="CHEBI:29035"/>
        <label>2</label>
    </ligand>
</feature>
<dbReference type="InterPro" id="IPR011258">
    <property type="entry name" value="BPG-indep_PGM_N"/>
</dbReference>
<protein>
    <recommendedName>
        <fullName evidence="9 10">2,3-bisphosphoglycerate-independent phosphoglycerate mutase</fullName>
        <shortName evidence="10">BPG-independent PGAM</shortName>
        <shortName evidence="10">Phosphoglyceromutase</shortName>
        <shortName evidence="10">iPGM</shortName>
        <ecNumber evidence="4 10">5.4.2.12</ecNumber>
    </recommendedName>
</protein>
<feature type="binding site" evidence="10 13">
    <location>
        <position position="404"/>
    </location>
    <ligand>
        <name>Mn(2+)</name>
        <dbReference type="ChEBI" id="CHEBI:29035"/>
        <label>1</label>
    </ligand>
</feature>
<evidence type="ECO:0000259" key="14">
    <source>
        <dbReference type="Pfam" id="PF01676"/>
    </source>
</evidence>
<feature type="binding site" evidence="10 13">
    <location>
        <position position="400"/>
    </location>
    <ligand>
        <name>Mn(2+)</name>
        <dbReference type="ChEBI" id="CHEBI:29035"/>
        <label>1</label>
    </ligand>
</feature>
<dbReference type="UniPathway" id="UPA00109">
    <property type="reaction ID" value="UER00186"/>
</dbReference>
<keyword evidence="7 10" id="KW-0464">Manganese</keyword>
<evidence type="ECO:0000313" key="17">
    <source>
        <dbReference type="Proteomes" id="UP000246569"/>
    </source>
</evidence>
<keyword evidence="17" id="KW-1185">Reference proteome</keyword>
<dbReference type="EC" id="5.4.2.12" evidence="4 10"/>
<evidence type="ECO:0000256" key="10">
    <source>
        <dbReference type="HAMAP-Rule" id="MF_01038"/>
    </source>
</evidence>
<keyword evidence="6 10" id="KW-0324">Glycolysis</keyword>
<dbReference type="InterPro" id="IPR006124">
    <property type="entry name" value="Metalloenzyme"/>
</dbReference>
<dbReference type="FunFam" id="3.40.1450.10:FF:000001">
    <property type="entry name" value="2,3-bisphosphoglycerate-independent phosphoglycerate mutase"/>
    <property type="match status" value="1"/>
</dbReference>
<dbReference type="InterPro" id="IPR005995">
    <property type="entry name" value="Pgm_bpd_ind"/>
</dbReference>
<organism evidence="16 17">
    <name type="scientific">Plasticicumulans acidivorans</name>
    <dbReference type="NCBI Taxonomy" id="886464"/>
    <lineage>
        <taxon>Bacteria</taxon>
        <taxon>Pseudomonadati</taxon>
        <taxon>Pseudomonadota</taxon>
        <taxon>Gammaproteobacteria</taxon>
        <taxon>Candidatus Competibacteraceae</taxon>
        <taxon>Plasticicumulans</taxon>
    </lineage>
</organism>
<feature type="binding site" evidence="10 13">
    <location>
        <position position="64"/>
    </location>
    <ligand>
        <name>Mn(2+)</name>
        <dbReference type="ChEBI" id="CHEBI:29035"/>
        <label>2</label>
    </ligand>
</feature>
<name>A0A317MZL7_9GAMM</name>
<feature type="active site" description="Phosphoserine intermediate" evidence="10 11">
    <location>
        <position position="64"/>
    </location>
</feature>
<dbReference type="Gene3D" id="3.40.1450.10">
    <property type="entry name" value="BPG-independent phosphoglycerate mutase, domain B"/>
    <property type="match status" value="1"/>
</dbReference>
<dbReference type="GO" id="GO:0030145">
    <property type="term" value="F:manganese ion binding"/>
    <property type="evidence" value="ECO:0007669"/>
    <property type="project" value="UniProtKB-UniRule"/>
</dbReference>
<dbReference type="NCBIfam" id="TIGR01307">
    <property type="entry name" value="pgm_bpd_ind"/>
    <property type="match status" value="1"/>
</dbReference>
<dbReference type="InterPro" id="IPR017850">
    <property type="entry name" value="Alkaline_phosphatase_core_sf"/>
</dbReference>
<evidence type="ECO:0000256" key="9">
    <source>
        <dbReference type="ARBA" id="ARBA00071648"/>
    </source>
</evidence>
<comment type="subunit">
    <text evidence="10">Monomer.</text>
</comment>
<evidence type="ECO:0000256" key="7">
    <source>
        <dbReference type="ARBA" id="ARBA00023211"/>
    </source>
</evidence>
<dbReference type="Pfam" id="PF01676">
    <property type="entry name" value="Metalloenzyme"/>
    <property type="match status" value="1"/>
</dbReference>
<gene>
    <name evidence="10" type="primary">gpmI</name>
    <name evidence="16" type="ORF">C7443_102484</name>
</gene>
<comment type="cofactor">
    <cofactor evidence="10">
        <name>Mn(2+)</name>
        <dbReference type="ChEBI" id="CHEBI:29035"/>
    </cofactor>
    <text evidence="10">Binds 2 manganese ions per subunit.</text>
</comment>
<dbReference type="HAMAP" id="MF_01038">
    <property type="entry name" value="GpmI"/>
    <property type="match status" value="1"/>
</dbReference>
<comment type="similarity">
    <text evidence="3 10">Belongs to the BPG-independent phosphoglycerate mutase family.</text>
</comment>
<evidence type="ECO:0000256" key="13">
    <source>
        <dbReference type="PIRSR" id="PIRSR001492-3"/>
    </source>
</evidence>
<proteinExistence type="inferred from homology"/>
<dbReference type="PIRSF" id="PIRSF001492">
    <property type="entry name" value="IPGAM"/>
    <property type="match status" value="1"/>
</dbReference>
<comment type="catalytic activity">
    <reaction evidence="1 10">
        <text>(2R)-2-phosphoglycerate = (2R)-3-phosphoglycerate</text>
        <dbReference type="Rhea" id="RHEA:15901"/>
        <dbReference type="ChEBI" id="CHEBI:58272"/>
        <dbReference type="ChEBI" id="CHEBI:58289"/>
        <dbReference type="EC" id="5.4.2.12"/>
    </reaction>
</comment>
<comment type="function">
    <text evidence="10">Catalyzes the interconversion of 2-phosphoglycerate and 3-phosphoglycerate.</text>
</comment>
<dbReference type="AlphaFoldDB" id="A0A317MZL7"/>
<dbReference type="RefSeq" id="WP_110017454.1">
    <property type="nucleotide sequence ID" value="NZ_QGTJ01000002.1"/>
</dbReference>
<evidence type="ECO:0000256" key="2">
    <source>
        <dbReference type="ARBA" id="ARBA00004798"/>
    </source>
</evidence>
<dbReference type="SUPFAM" id="SSF53649">
    <property type="entry name" value="Alkaline phosphatase-like"/>
    <property type="match status" value="1"/>
</dbReference>
<reference evidence="16 17" key="1">
    <citation type="submission" date="2018-05" db="EMBL/GenBank/DDBJ databases">
        <title>Genomic Encyclopedia of Type Strains, Phase IV (KMG-IV): sequencing the most valuable type-strain genomes for metagenomic binning, comparative biology and taxonomic classification.</title>
        <authorList>
            <person name="Goeker M."/>
        </authorList>
    </citation>
    <scope>NUCLEOTIDE SEQUENCE [LARGE SCALE GENOMIC DNA]</scope>
    <source>
        <strain evidence="16 17">DSM 23606</strain>
    </source>
</reference>
<dbReference type="GO" id="GO:0004619">
    <property type="term" value="F:phosphoglycerate mutase activity"/>
    <property type="evidence" value="ECO:0007669"/>
    <property type="project" value="UniProtKB-UniRule"/>
</dbReference>
<dbReference type="InterPro" id="IPR036646">
    <property type="entry name" value="PGAM_B_sf"/>
</dbReference>
<dbReference type="Gene3D" id="3.40.720.10">
    <property type="entry name" value="Alkaline Phosphatase, subunit A"/>
    <property type="match status" value="1"/>
</dbReference>
<evidence type="ECO:0000259" key="15">
    <source>
        <dbReference type="Pfam" id="PF06415"/>
    </source>
</evidence>
<feature type="binding site" evidence="10 12">
    <location>
        <position position="187"/>
    </location>
    <ligand>
        <name>substrate</name>
    </ligand>
</feature>
<evidence type="ECO:0000256" key="4">
    <source>
        <dbReference type="ARBA" id="ARBA00012026"/>
    </source>
</evidence>
<feature type="domain" description="BPG-independent PGAM N-terminal" evidence="15">
    <location>
        <begin position="84"/>
        <end position="297"/>
    </location>
</feature>
<dbReference type="SUPFAM" id="SSF64158">
    <property type="entry name" value="2,3-Bisphosphoglycerate-independent phosphoglycerate mutase, substrate-binding domain"/>
    <property type="match status" value="1"/>
</dbReference>
<dbReference type="GO" id="GO:0006007">
    <property type="term" value="P:glucose catabolic process"/>
    <property type="evidence" value="ECO:0007669"/>
    <property type="project" value="InterPro"/>
</dbReference>
<dbReference type="GO" id="GO:0005829">
    <property type="term" value="C:cytosol"/>
    <property type="evidence" value="ECO:0007669"/>
    <property type="project" value="TreeGrafter"/>
</dbReference>
<feature type="binding site" evidence="10 12">
    <location>
        <position position="193"/>
    </location>
    <ligand>
        <name>substrate</name>
    </ligand>
</feature>
<evidence type="ECO:0000256" key="11">
    <source>
        <dbReference type="PIRSR" id="PIRSR001492-1"/>
    </source>
</evidence>
<accession>A0A317MZL7</accession>
<evidence type="ECO:0000256" key="12">
    <source>
        <dbReference type="PIRSR" id="PIRSR001492-2"/>
    </source>
</evidence>
<dbReference type="Pfam" id="PF06415">
    <property type="entry name" value="iPGM_N"/>
    <property type="match status" value="1"/>
</dbReference>
<evidence type="ECO:0000256" key="3">
    <source>
        <dbReference type="ARBA" id="ARBA00008819"/>
    </source>
</evidence>
<feature type="binding site" evidence="10 13">
    <location>
        <position position="441"/>
    </location>
    <ligand>
        <name>Mn(2+)</name>
        <dbReference type="ChEBI" id="CHEBI:29035"/>
        <label>2</label>
    </ligand>
</feature>
<feature type="binding site" evidence="10 12">
    <location>
        <begin position="259"/>
        <end position="262"/>
    </location>
    <ligand>
        <name>substrate</name>
    </ligand>
</feature>
<feature type="binding site" evidence="10 13">
    <location>
        <position position="460"/>
    </location>
    <ligand>
        <name>Mn(2+)</name>
        <dbReference type="ChEBI" id="CHEBI:29035"/>
        <label>1</label>
    </ligand>
</feature>
<dbReference type="OrthoDB" id="9800863at2"/>
<dbReference type="GO" id="GO:0006096">
    <property type="term" value="P:glycolytic process"/>
    <property type="evidence" value="ECO:0007669"/>
    <property type="project" value="UniProtKB-UniRule"/>
</dbReference>
<feature type="binding site" evidence="10 12">
    <location>
        <position position="125"/>
    </location>
    <ligand>
        <name>substrate</name>
    </ligand>
</feature>
<feature type="binding site" evidence="10 12">
    <location>
        <begin position="155"/>
        <end position="156"/>
    </location>
    <ligand>
        <name>substrate</name>
    </ligand>
</feature>
<dbReference type="PANTHER" id="PTHR31637:SF0">
    <property type="entry name" value="2,3-BISPHOSPHOGLYCERATE-INDEPENDENT PHOSPHOGLYCERATE MUTASE"/>
    <property type="match status" value="1"/>
</dbReference>
<keyword evidence="8 10" id="KW-0413">Isomerase</keyword>
<dbReference type="PANTHER" id="PTHR31637">
    <property type="entry name" value="2,3-BISPHOSPHOGLYCERATE-INDEPENDENT PHOSPHOGLYCERATE MUTASE"/>
    <property type="match status" value="1"/>
</dbReference>
<dbReference type="Proteomes" id="UP000246569">
    <property type="component" value="Unassembled WGS sequence"/>
</dbReference>
<evidence type="ECO:0000256" key="8">
    <source>
        <dbReference type="ARBA" id="ARBA00023235"/>
    </source>
</evidence>
<dbReference type="CDD" id="cd16010">
    <property type="entry name" value="iPGM"/>
    <property type="match status" value="1"/>
</dbReference>
<evidence type="ECO:0000256" key="5">
    <source>
        <dbReference type="ARBA" id="ARBA00022723"/>
    </source>
</evidence>
<sequence length="515" mass="55413">MEQPPKPVVLVILDGWGYSENPAHNAILGARTPNWTRLWNEHPHTLIHTSGLYVGLPGDQMGNSEVGHMNLGAGRVVYQELTRISLAIEKGDFFANPTLCSAVDAAKARDGAVHIMGLLSPGGVHSHEEHLQAMVKLAAQRGASRVYVHAFLDGRDTPPRSADASLAAMDAVCAATGVARIASLVGRYYAMDRDNRWDRVQAAYDLLTAGKADYAASAARAGLAAAYERGENDEFVKPTVIGDPAQISDGDAVIFMNFRADRARELSRAFVEADFTGFERASKPELAAFVCLTQYQKSIPAPVAYAPEDLANVLGEYLSSHGKTQLRIAETEKYAHVTFFFNGGREQPFPGEDRILIPSPKVATYDLQPQMSAPEVTDKLVEAIESQRYDLIVCNYANPDMVGHTGIYEAAVAAVETIDTCLGRLDTALAKVGGEMLVTADHGNVESMWDDNSGQANTAHTTNVVPFLYISHAARSGSQLAADGALCDVAPTLLQLLGETQPPQMSGHSLIEPLG</sequence>
<keyword evidence="5 10" id="KW-0479">Metal-binding</keyword>
<feature type="domain" description="Metalloenzyme" evidence="14">
    <location>
        <begin position="6"/>
        <end position="498"/>
    </location>
</feature>
<evidence type="ECO:0000313" key="16">
    <source>
        <dbReference type="EMBL" id="PWV64831.1"/>
    </source>
</evidence>
<feature type="binding site" evidence="10 13">
    <location>
        <position position="14"/>
    </location>
    <ligand>
        <name>Mn(2+)</name>
        <dbReference type="ChEBI" id="CHEBI:29035"/>
        <label>2</label>
    </ligand>
</feature>
<comment type="caution">
    <text evidence="16">The sequence shown here is derived from an EMBL/GenBank/DDBJ whole genome shotgun (WGS) entry which is preliminary data.</text>
</comment>
<dbReference type="EMBL" id="QGTJ01000002">
    <property type="protein sequence ID" value="PWV64831.1"/>
    <property type="molecule type" value="Genomic_DNA"/>
</dbReference>
<evidence type="ECO:0000256" key="1">
    <source>
        <dbReference type="ARBA" id="ARBA00000370"/>
    </source>
</evidence>